<feature type="transmembrane region" description="Helical" evidence="2">
    <location>
        <begin position="76"/>
        <end position="97"/>
    </location>
</feature>
<gene>
    <name evidence="4" type="ORF">F9L08_26535</name>
</gene>
<dbReference type="Proteomes" id="UP000481643">
    <property type="component" value="Unassembled WGS sequence"/>
</dbReference>
<accession>A0A6L3Y3T8</accession>
<organism evidence="4 5">
    <name type="scientific">Brucella tritici</name>
    <dbReference type="NCBI Taxonomy" id="94626"/>
    <lineage>
        <taxon>Bacteria</taxon>
        <taxon>Pseudomonadati</taxon>
        <taxon>Pseudomonadota</taxon>
        <taxon>Alphaproteobacteria</taxon>
        <taxon>Hyphomicrobiales</taxon>
        <taxon>Brucellaceae</taxon>
        <taxon>Brucella/Ochrobactrum group</taxon>
        <taxon>Brucella</taxon>
    </lineage>
</organism>
<comment type="caution">
    <text evidence="4">The sequence shown here is derived from an EMBL/GenBank/DDBJ whole genome shotgun (WGS) entry which is preliminary data.</text>
</comment>
<feature type="signal peptide" evidence="3">
    <location>
        <begin position="1"/>
        <end position="32"/>
    </location>
</feature>
<proteinExistence type="predicted"/>
<protein>
    <submittedName>
        <fullName evidence="4">TrbC/VirB2 family protein</fullName>
    </submittedName>
</protein>
<keyword evidence="2" id="KW-0472">Membrane</keyword>
<evidence type="ECO:0000256" key="3">
    <source>
        <dbReference type="SAM" id="SignalP"/>
    </source>
</evidence>
<keyword evidence="2" id="KW-0812">Transmembrane</keyword>
<dbReference type="GO" id="GO:0016020">
    <property type="term" value="C:membrane"/>
    <property type="evidence" value="ECO:0007669"/>
    <property type="project" value="UniProtKB-SubCell"/>
</dbReference>
<name>A0A6L3Y3T8_9HYPH</name>
<keyword evidence="3" id="KW-0732">Signal</keyword>
<keyword evidence="2" id="KW-1133">Transmembrane helix</keyword>
<comment type="subcellular location">
    <subcellularLocation>
        <location evidence="1">Membrane</location>
        <topology evidence="1">Multi-pass membrane protein</topology>
    </subcellularLocation>
</comment>
<sequence>MILGSRTRSVAASTAMAAAIIATLAEPAFAQAAGIETILQNVVDLLQGNIFRLFATIAVILIALAWMFGYMDLRRAGYWIVGIGVIAGSSELVSTIIGS</sequence>
<feature type="chain" id="PRO_5026965918" evidence="3">
    <location>
        <begin position="33"/>
        <end position="99"/>
    </location>
</feature>
<dbReference type="AlphaFoldDB" id="A0A6L3Y3T8"/>
<evidence type="ECO:0000256" key="2">
    <source>
        <dbReference type="SAM" id="Phobius"/>
    </source>
</evidence>
<dbReference type="EMBL" id="WBVX01000047">
    <property type="protein sequence ID" value="KAB2676367.1"/>
    <property type="molecule type" value="Genomic_DNA"/>
</dbReference>
<reference evidence="4 5" key="1">
    <citation type="submission" date="2019-09" db="EMBL/GenBank/DDBJ databases">
        <title>Taxonomic organization of the family Brucellaceae based on a phylogenomic approach.</title>
        <authorList>
            <person name="Leclercq S."/>
            <person name="Cloeckaert A."/>
            <person name="Zygmunt M.S."/>
        </authorList>
    </citation>
    <scope>NUCLEOTIDE SEQUENCE [LARGE SCALE GENOMIC DNA]</scope>
    <source>
        <strain evidence="4 5">WS1830</strain>
    </source>
</reference>
<evidence type="ECO:0000313" key="4">
    <source>
        <dbReference type="EMBL" id="KAB2676367.1"/>
    </source>
</evidence>
<dbReference type="RefSeq" id="WP_151654035.1">
    <property type="nucleotide sequence ID" value="NZ_WBVX01000047.1"/>
</dbReference>
<evidence type="ECO:0000256" key="1">
    <source>
        <dbReference type="ARBA" id="ARBA00004141"/>
    </source>
</evidence>
<feature type="transmembrane region" description="Helical" evidence="2">
    <location>
        <begin position="48"/>
        <end position="69"/>
    </location>
</feature>
<dbReference type="InterPro" id="IPR007039">
    <property type="entry name" value="TrbC/VirB2"/>
</dbReference>
<evidence type="ECO:0000313" key="5">
    <source>
        <dbReference type="Proteomes" id="UP000481643"/>
    </source>
</evidence>
<dbReference type="Pfam" id="PF04956">
    <property type="entry name" value="TrbC"/>
    <property type="match status" value="1"/>
</dbReference>